<evidence type="ECO:0000313" key="3">
    <source>
        <dbReference type="Proteomes" id="UP000265520"/>
    </source>
</evidence>
<dbReference type="AlphaFoldDB" id="A0A392PWC1"/>
<proteinExistence type="predicted"/>
<keyword evidence="3" id="KW-1185">Reference proteome</keyword>
<organism evidence="2 3">
    <name type="scientific">Trifolium medium</name>
    <dbReference type="NCBI Taxonomy" id="97028"/>
    <lineage>
        <taxon>Eukaryota</taxon>
        <taxon>Viridiplantae</taxon>
        <taxon>Streptophyta</taxon>
        <taxon>Embryophyta</taxon>
        <taxon>Tracheophyta</taxon>
        <taxon>Spermatophyta</taxon>
        <taxon>Magnoliopsida</taxon>
        <taxon>eudicotyledons</taxon>
        <taxon>Gunneridae</taxon>
        <taxon>Pentapetalae</taxon>
        <taxon>rosids</taxon>
        <taxon>fabids</taxon>
        <taxon>Fabales</taxon>
        <taxon>Fabaceae</taxon>
        <taxon>Papilionoideae</taxon>
        <taxon>50 kb inversion clade</taxon>
        <taxon>NPAAA clade</taxon>
        <taxon>Hologalegina</taxon>
        <taxon>IRL clade</taxon>
        <taxon>Trifolieae</taxon>
        <taxon>Trifolium</taxon>
    </lineage>
</organism>
<feature type="non-terminal residue" evidence="2">
    <location>
        <position position="178"/>
    </location>
</feature>
<accession>A0A392PWC1</accession>
<feature type="coiled-coil region" evidence="1">
    <location>
        <begin position="129"/>
        <end position="163"/>
    </location>
</feature>
<reference evidence="2 3" key="1">
    <citation type="journal article" date="2018" name="Front. Plant Sci.">
        <title>Red Clover (Trifolium pratense) and Zigzag Clover (T. medium) - A Picture of Genomic Similarities and Differences.</title>
        <authorList>
            <person name="Dluhosova J."/>
            <person name="Istvanek J."/>
            <person name="Nedelnik J."/>
            <person name="Repkova J."/>
        </authorList>
    </citation>
    <scope>NUCLEOTIDE SEQUENCE [LARGE SCALE GENOMIC DNA]</scope>
    <source>
        <strain evidence="3">cv. 10/8</strain>
        <tissue evidence="2">Leaf</tissue>
    </source>
</reference>
<keyword evidence="1" id="KW-0175">Coiled coil</keyword>
<evidence type="ECO:0000256" key="1">
    <source>
        <dbReference type="SAM" id="Coils"/>
    </source>
</evidence>
<dbReference type="Proteomes" id="UP000265520">
    <property type="component" value="Unassembled WGS sequence"/>
</dbReference>
<comment type="caution">
    <text evidence="2">The sequence shown here is derived from an EMBL/GenBank/DDBJ whole genome shotgun (WGS) entry which is preliminary data.</text>
</comment>
<name>A0A392PWC1_9FABA</name>
<protein>
    <submittedName>
        <fullName evidence="2">Uncharacterized protein</fullName>
    </submittedName>
</protein>
<evidence type="ECO:0000313" key="2">
    <source>
        <dbReference type="EMBL" id="MCI16114.1"/>
    </source>
</evidence>
<sequence>MKSLHQLRYSFTDLDLYLESWNQLRKDIDEELSRVQNGDFIKLVEFQLKTREWVKGVNQEFESAQLKKKGRLSIPTNFFDDTVLTNQVWKENLGLLNSDLNMHLKFSLEPKTMFVKKDYVENPTFETFKAEVKEDLSTQKMNLQELKQDQKEIRINKDAMSAKQEEMSADLKVILSIL</sequence>
<dbReference type="EMBL" id="LXQA010099482">
    <property type="protein sequence ID" value="MCI16114.1"/>
    <property type="molecule type" value="Genomic_DNA"/>
</dbReference>